<evidence type="ECO:0000313" key="4">
    <source>
        <dbReference type="EMBL" id="GAA2030596.1"/>
    </source>
</evidence>
<comment type="subcellular location">
    <subcellularLocation>
        <location evidence="2">Gas vesicle</location>
    </subcellularLocation>
</comment>
<comment type="caution">
    <text evidence="4">The sequence shown here is derived from an EMBL/GenBank/DDBJ whole genome shotgun (WGS) entry which is preliminary data.</text>
</comment>
<keyword evidence="5" id="KW-1185">Reference proteome</keyword>
<dbReference type="PANTHER" id="PTHR36852">
    <property type="entry name" value="PROTEIN GVPL 2"/>
    <property type="match status" value="1"/>
</dbReference>
<evidence type="ECO:0000256" key="3">
    <source>
        <dbReference type="ARBA" id="ARBA00035643"/>
    </source>
</evidence>
<sequence>MTPTGSARPPLDSGPEDELFVYGILPVQDLDTGEQALVGLQGLDAGPVEFVRFGGLATAVSHVDVDRRPGRRADLLAYQSVLDGLAQVGPVAPVRFGSVMPDADTVVAELMAPDAAHFVALLERLRGRRQFNLRVTPVEEAAIGELVAGDPEIRRLRERTRNVPEDASYRDRVRLGELVAHGLEQHNAQDADMVLDVVEPLADEHLVRTPPSATEVLDVALLVDDTRSGELVDALEDCAEAWHERLRLRLVGPLAPYDFVGERSWA</sequence>
<keyword evidence="1" id="KW-0304">Gas vesicle</keyword>
<evidence type="ECO:0000256" key="1">
    <source>
        <dbReference type="ARBA" id="ARBA00022987"/>
    </source>
</evidence>
<dbReference type="RefSeq" id="WP_343990884.1">
    <property type="nucleotide sequence ID" value="NZ_BAAANB010000021.1"/>
</dbReference>
<evidence type="ECO:0000313" key="5">
    <source>
        <dbReference type="Proteomes" id="UP001501285"/>
    </source>
</evidence>
<proteinExistence type="inferred from homology"/>
<name>A0ABN2U7S5_9MICO</name>
<reference evidence="4 5" key="1">
    <citation type="journal article" date="2019" name="Int. J. Syst. Evol. Microbiol.">
        <title>The Global Catalogue of Microorganisms (GCM) 10K type strain sequencing project: providing services to taxonomists for standard genome sequencing and annotation.</title>
        <authorList>
            <consortium name="The Broad Institute Genomics Platform"/>
            <consortium name="The Broad Institute Genome Sequencing Center for Infectious Disease"/>
            <person name="Wu L."/>
            <person name="Ma J."/>
        </authorList>
    </citation>
    <scope>NUCLEOTIDE SEQUENCE [LARGE SCALE GENOMIC DNA]</scope>
    <source>
        <strain evidence="4 5">JCM 14283</strain>
    </source>
</reference>
<comment type="similarity">
    <text evidence="3">Belongs to the gas vesicle GvpF/GvpL family.</text>
</comment>
<dbReference type="Pfam" id="PF06386">
    <property type="entry name" value="GvpL_GvpF"/>
    <property type="match status" value="1"/>
</dbReference>
<accession>A0ABN2U7S5</accession>
<dbReference type="EMBL" id="BAAANB010000021">
    <property type="protein sequence ID" value="GAA2030596.1"/>
    <property type="molecule type" value="Genomic_DNA"/>
</dbReference>
<evidence type="ECO:0000256" key="2">
    <source>
        <dbReference type="ARBA" id="ARBA00035108"/>
    </source>
</evidence>
<protein>
    <submittedName>
        <fullName evidence="4">GvpL/GvpF family gas vesicle protein</fullName>
    </submittedName>
</protein>
<dbReference type="InterPro" id="IPR009430">
    <property type="entry name" value="GvpL/GvpF"/>
</dbReference>
<dbReference type="PANTHER" id="PTHR36852:SF1">
    <property type="entry name" value="PROTEIN GVPL 2"/>
    <property type="match status" value="1"/>
</dbReference>
<organism evidence="4 5">
    <name type="scientific">Terrabacter terrae</name>
    <dbReference type="NCBI Taxonomy" id="318434"/>
    <lineage>
        <taxon>Bacteria</taxon>
        <taxon>Bacillati</taxon>
        <taxon>Actinomycetota</taxon>
        <taxon>Actinomycetes</taxon>
        <taxon>Micrococcales</taxon>
        <taxon>Intrasporangiaceae</taxon>
        <taxon>Terrabacter</taxon>
    </lineage>
</organism>
<dbReference type="Proteomes" id="UP001501285">
    <property type="component" value="Unassembled WGS sequence"/>
</dbReference>
<gene>
    <name evidence="4" type="ORF">GCM10009740_20320</name>
</gene>